<dbReference type="InterPro" id="IPR024079">
    <property type="entry name" value="MetalloPept_cat_dom_sf"/>
</dbReference>
<dbReference type="SUPFAM" id="SSF55486">
    <property type="entry name" value="Metalloproteases ('zincins'), catalytic domain"/>
    <property type="match status" value="1"/>
</dbReference>
<dbReference type="Proteomes" id="UP000807306">
    <property type="component" value="Unassembled WGS sequence"/>
</dbReference>
<dbReference type="Gene3D" id="3.40.390.10">
    <property type="entry name" value="Collagenase (Catalytic Domain)"/>
    <property type="match status" value="1"/>
</dbReference>
<gene>
    <name evidence="1" type="ORF">CPB83DRAFT_899304</name>
</gene>
<keyword evidence="2" id="KW-1185">Reference proteome</keyword>
<accession>A0A9P6JJ17</accession>
<evidence type="ECO:0000313" key="2">
    <source>
        <dbReference type="Proteomes" id="UP000807306"/>
    </source>
</evidence>
<reference evidence="1" key="1">
    <citation type="submission" date="2020-11" db="EMBL/GenBank/DDBJ databases">
        <authorList>
            <consortium name="DOE Joint Genome Institute"/>
            <person name="Ahrendt S."/>
            <person name="Riley R."/>
            <person name="Andreopoulos W."/>
            <person name="Labutti K."/>
            <person name="Pangilinan J."/>
            <person name="Ruiz-Duenas F.J."/>
            <person name="Barrasa J.M."/>
            <person name="Sanchez-Garcia M."/>
            <person name="Camarero S."/>
            <person name="Miyauchi S."/>
            <person name="Serrano A."/>
            <person name="Linde D."/>
            <person name="Babiker R."/>
            <person name="Drula E."/>
            <person name="Ayuso-Fernandez I."/>
            <person name="Pacheco R."/>
            <person name="Padilla G."/>
            <person name="Ferreira P."/>
            <person name="Barriuso J."/>
            <person name="Kellner H."/>
            <person name="Castanera R."/>
            <person name="Alfaro M."/>
            <person name="Ramirez L."/>
            <person name="Pisabarro A.G."/>
            <person name="Kuo A."/>
            <person name="Tritt A."/>
            <person name="Lipzen A."/>
            <person name="He G."/>
            <person name="Yan M."/>
            <person name="Ng V."/>
            <person name="Cullen D."/>
            <person name="Martin F."/>
            <person name="Rosso M.-N."/>
            <person name="Henrissat B."/>
            <person name="Hibbett D."/>
            <person name="Martinez A.T."/>
            <person name="Grigoriev I.V."/>
        </authorList>
    </citation>
    <scope>NUCLEOTIDE SEQUENCE</scope>
    <source>
        <strain evidence="1">CBS 506.95</strain>
    </source>
</reference>
<dbReference type="OrthoDB" id="412874at2759"/>
<proteinExistence type="predicted"/>
<comment type="caution">
    <text evidence="1">The sequence shown here is derived from an EMBL/GenBank/DDBJ whole genome shotgun (WGS) entry which is preliminary data.</text>
</comment>
<organism evidence="1 2">
    <name type="scientific">Crepidotus variabilis</name>
    <dbReference type="NCBI Taxonomy" id="179855"/>
    <lineage>
        <taxon>Eukaryota</taxon>
        <taxon>Fungi</taxon>
        <taxon>Dikarya</taxon>
        <taxon>Basidiomycota</taxon>
        <taxon>Agaricomycotina</taxon>
        <taxon>Agaricomycetes</taxon>
        <taxon>Agaricomycetidae</taxon>
        <taxon>Agaricales</taxon>
        <taxon>Agaricineae</taxon>
        <taxon>Crepidotaceae</taxon>
        <taxon>Crepidotus</taxon>
    </lineage>
</organism>
<protein>
    <submittedName>
        <fullName evidence="1">Uncharacterized protein</fullName>
    </submittedName>
</protein>
<dbReference type="AlphaFoldDB" id="A0A9P6JJ17"/>
<evidence type="ECO:0000313" key="1">
    <source>
        <dbReference type="EMBL" id="KAF9522856.1"/>
    </source>
</evidence>
<dbReference type="EMBL" id="MU157932">
    <property type="protein sequence ID" value="KAF9522856.1"/>
    <property type="molecule type" value="Genomic_DNA"/>
</dbReference>
<name>A0A9P6JJ17_9AGAR</name>
<sequence length="194" mass="20417">MFLALAYYTSVSLVYGNAVSLRRAHEHGVKVLVPRAVVTCSNSAQNAFITSGYNEARALANAAASPSVCRLFGTNNASAVVTKYLDVANGSSASRTLNCSDPYGDCTSGVIVYTTLTEITFYNEVPTSNLCSGTAVGSPSLRGGVIIKELLLNEGLDNVTYGCSADQALSNSNKFYNADNYVVRSSFGPPNIPS</sequence>
<dbReference type="GO" id="GO:0008237">
    <property type="term" value="F:metallopeptidase activity"/>
    <property type="evidence" value="ECO:0007669"/>
    <property type="project" value="InterPro"/>
</dbReference>